<dbReference type="CDD" id="cd12148">
    <property type="entry name" value="fungal_TF_MHR"/>
    <property type="match status" value="1"/>
</dbReference>
<evidence type="ECO:0000313" key="9">
    <source>
        <dbReference type="EMBL" id="KAF4304297.1"/>
    </source>
</evidence>
<keyword evidence="3" id="KW-0238">DNA-binding</keyword>
<dbReference type="GO" id="GO:0005634">
    <property type="term" value="C:nucleus"/>
    <property type="evidence" value="ECO:0007669"/>
    <property type="project" value="TreeGrafter"/>
</dbReference>
<dbReference type="PANTHER" id="PTHR47424:SF3">
    <property type="entry name" value="REGULATORY PROTEIN GAL4"/>
    <property type="match status" value="1"/>
</dbReference>
<keyword evidence="7" id="KW-0472">Membrane</keyword>
<feature type="region of interest" description="Disordered" evidence="6">
    <location>
        <begin position="1"/>
        <end position="24"/>
    </location>
</feature>
<dbReference type="AlphaFoldDB" id="A0A8H4IPW9"/>
<feature type="region of interest" description="Disordered" evidence="6">
    <location>
        <begin position="94"/>
        <end position="133"/>
    </location>
</feature>
<dbReference type="PROSITE" id="PS50048">
    <property type="entry name" value="ZN2_CY6_FUNGAL_2"/>
    <property type="match status" value="1"/>
</dbReference>
<keyword evidence="7" id="KW-0812">Transmembrane</keyword>
<reference evidence="9" key="1">
    <citation type="submission" date="2020-04" db="EMBL/GenBank/DDBJ databases">
        <title>Genome Assembly and Annotation of Botryosphaeria dothidea sdau 11-99, a Latent Pathogen of Apple Fruit Ring Rot in China.</title>
        <authorList>
            <person name="Yu C."/>
            <person name="Diao Y."/>
            <person name="Lu Q."/>
            <person name="Zhao J."/>
            <person name="Cui S."/>
            <person name="Peng C."/>
            <person name="He B."/>
            <person name="Liu H."/>
        </authorList>
    </citation>
    <scope>NUCLEOTIDE SEQUENCE [LARGE SCALE GENOMIC DNA]</scope>
    <source>
        <strain evidence="9">Sdau11-99</strain>
    </source>
</reference>
<dbReference type="EMBL" id="WWBZ02000051">
    <property type="protein sequence ID" value="KAF4304297.1"/>
    <property type="molecule type" value="Genomic_DNA"/>
</dbReference>
<dbReference type="InterPro" id="IPR051127">
    <property type="entry name" value="Fungal_SecMet_Regulators"/>
</dbReference>
<keyword evidence="1" id="KW-0479">Metal-binding</keyword>
<keyword evidence="2" id="KW-0805">Transcription regulation</keyword>
<name>A0A8H4IPW9_9PEZI</name>
<keyword evidence="7" id="KW-1133">Transmembrane helix</keyword>
<dbReference type="GO" id="GO:0000981">
    <property type="term" value="F:DNA-binding transcription factor activity, RNA polymerase II-specific"/>
    <property type="evidence" value="ECO:0007669"/>
    <property type="project" value="InterPro"/>
</dbReference>
<accession>A0A8H4IPW9</accession>
<evidence type="ECO:0000259" key="8">
    <source>
        <dbReference type="PROSITE" id="PS50048"/>
    </source>
</evidence>
<evidence type="ECO:0000256" key="2">
    <source>
        <dbReference type="ARBA" id="ARBA00023015"/>
    </source>
</evidence>
<dbReference type="SMART" id="SM00906">
    <property type="entry name" value="Fungal_trans"/>
    <property type="match status" value="1"/>
</dbReference>
<keyword evidence="5" id="KW-0539">Nucleus</keyword>
<feature type="transmembrane region" description="Helical" evidence="7">
    <location>
        <begin position="624"/>
        <end position="645"/>
    </location>
</feature>
<feature type="domain" description="Zn(2)-C6 fungal-type" evidence="8">
    <location>
        <begin position="30"/>
        <end position="60"/>
    </location>
</feature>
<dbReference type="SUPFAM" id="SSF57701">
    <property type="entry name" value="Zn2/Cys6 DNA-binding domain"/>
    <property type="match status" value="1"/>
</dbReference>
<dbReference type="Gene3D" id="4.10.240.10">
    <property type="entry name" value="Zn(2)-C6 fungal-type DNA-binding domain"/>
    <property type="match status" value="1"/>
</dbReference>
<sequence>MPPRRPADAGDDSDPERGGGASKRRRIALACSTCRCRKSRCDGKRPKCSGCEALGFECSYVQSSSSSNVIVGKEYLSDLESRLERVETRLFAAENGGPLSPSSSLAAMPTSQSQHHQQQREDSETVASDSRVTPSSAITFQYEHHSEEAEGATDGIGSLSFADEEDAAFLGPSSNIAFMRHLGPALARISPTAGRLPSDMNIQQASLAPSRVLEGDMVRASRRASLSNSDNTSQRGLQSGSSLAARFKVDGNNAFNLPADSEVRRLMDAYFSNTGLLFPYIHEGTFRQKYDEMQRKGSSSVQKTWLALLNIMLAIAISTSSDSSYLERQKESDIFYRRSIALCREQMLRASNLETVQLQLLTSQYLQGSHKSLQTWMVHGLAVKGALQLGLHCQNASAAFTPVEREFRKRVWYGCILLDRTLSMTFGRPPSIPQEYIKIDLPTPEPPSSTSSLTTVDLHCKSISLLFFNASITLYAILNQTITRCYDSNLGCLTGPVPVTDTINRVYALETQLQDWKSSLPPELRATTTTTTTTPSSQSLPSVIRTRFTTVLTLRFLNLRILAHRPILTSILDTSAAQPASPHNPLLAQIGAYNLNCSLESALDIIALVRAALPQPKSTAPLGAWWFTLYYTFNAALVIAATLVIRRATPHFTLSRSDEAARRGLEEAVEALAALDSGNRMVEKCRRHLSGLVGALGVVFSANKEQPPLVAFSSLLSPPTAPATVDASVVEGGGGGGGTVPDLSNPFGQFGTSPVGVELGEFMTDMDAEILNLFFS</sequence>
<protein>
    <submittedName>
        <fullName evidence="9">C6 transcription factor protein</fullName>
    </submittedName>
</protein>
<evidence type="ECO:0000256" key="7">
    <source>
        <dbReference type="SAM" id="Phobius"/>
    </source>
</evidence>
<evidence type="ECO:0000256" key="3">
    <source>
        <dbReference type="ARBA" id="ARBA00023125"/>
    </source>
</evidence>
<dbReference type="OrthoDB" id="10260017at2759"/>
<evidence type="ECO:0000313" key="10">
    <source>
        <dbReference type="Proteomes" id="UP000572817"/>
    </source>
</evidence>
<dbReference type="GO" id="GO:0000978">
    <property type="term" value="F:RNA polymerase II cis-regulatory region sequence-specific DNA binding"/>
    <property type="evidence" value="ECO:0007669"/>
    <property type="project" value="TreeGrafter"/>
</dbReference>
<dbReference type="InterPro" id="IPR001138">
    <property type="entry name" value="Zn2Cys6_DnaBD"/>
</dbReference>
<evidence type="ECO:0000256" key="4">
    <source>
        <dbReference type="ARBA" id="ARBA00023163"/>
    </source>
</evidence>
<dbReference type="Pfam" id="PF04082">
    <property type="entry name" value="Fungal_trans"/>
    <property type="match status" value="1"/>
</dbReference>
<gene>
    <name evidence="9" type="ORF">GTA08_BOTSDO07429</name>
</gene>
<dbReference type="InterPro" id="IPR007219">
    <property type="entry name" value="XnlR_reg_dom"/>
</dbReference>
<dbReference type="Proteomes" id="UP000572817">
    <property type="component" value="Unassembled WGS sequence"/>
</dbReference>
<evidence type="ECO:0000256" key="5">
    <source>
        <dbReference type="ARBA" id="ARBA00023242"/>
    </source>
</evidence>
<keyword evidence="10" id="KW-1185">Reference proteome</keyword>
<dbReference type="GO" id="GO:0006351">
    <property type="term" value="P:DNA-templated transcription"/>
    <property type="evidence" value="ECO:0007669"/>
    <property type="project" value="InterPro"/>
</dbReference>
<comment type="caution">
    <text evidence="9">The sequence shown here is derived from an EMBL/GenBank/DDBJ whole genome shotgun (WGS) entry which is preliminary data.</text>
</comment>
<feature type="compositionally biased region" description="Low complexity" evidence="6">
    <location>
        <begin position="96"/>
        <end position="107"/>
    </location>
</feature>
<evidence type="ECO:0000256" key="1">
    <source>
        <dbReference type="ARBA" id="ARBA00022723"/>
    </source>
</evidence>
<dbReference type="PROSITE" id="PS00463">
    <property type="entry name" value="ZN2_CY6_FUNGAL_1"/>
    <property type="match status" value="1"/>
</dbReference>
<dbReference type="PANTHER" id="PTHR47424">
    <property type="entry name" value="REGULATORY PROTEIN GAL4"/>
    <property type="match status" value="1"/>
</dbReference>
<organism evidence="9 10">
    <name type="scientific">Botryosphaeria dothidea</name>
    <dbReference type="NCBI Taxonomy" id="55169"/>
    <lineage>
        <taxon>Eukaryota</taxon>
        <taxon>Fungi</taxon>
        <taxon>Dikarya</taxon>
        <taxon>Ascomycota</taxon>
        <taxon>Pezizomycotina</taxon>
        <taxon>Dothideomycetes</taxon>
        <taxon>Dothideomycetes incertae sedis</taxon>
        <taxon>Botryosphaeriales</taxon>
        <taxon>Botryosphaeriaceae</taxon>
        <taxon>Botryosphaeria</taxon>
    </lineage>
</organism>
<dbReference type="SMART" id="SM00066">
    <property type="entry name" value="GAL4"/>
    <property type="match status" value="1"/>
</dbReference>
<dbReference type="InterPro" id="IPR036864">
    <property type="entry name" value="Zn2-C6_fun-type_DNA-bd_sf"/>
</dbReference>
<dbReference type="CDD" id="cd00067">
    <property type="entry name" value="GAL4"/>
    <property type="match status" value="1"/>
</dbReference>
<proteinExistence type="predicted"/>
<evidence type="ECO:0000256" key="6">
    <source>
        <dbReference type="SAM" id="MobiDB-lite"/>
    </source>
</evidence>
<dbReference type="GO" id="GO:0008270">
    <property type="term" value="F:zinc ion binding"/>
    <property type="evidence" value="ECO:0007669"/>
    <property type="project" value="InterPro"/>
</dbReference>
<dbReference type="Pfam" id="PF00172">
    <property type="entry name" value="Zn_clus"/>
    <property type="match status" value="1"/>
</dbReference>
<dbReference type="GO" id="GO:0000435">
    <property type="term" value="P:positive regulation of transcription from RNA polymerase II promoter by galactose"/>
    <property type="evidence" value="ECO:0007669"/>
    <property type="project" value="TreeGrafter"/>
</dbReference>
<keyword evidence="4" id="KW-0804">Transcription</keyword>